<evidence type="ECO:0000313" key="4">
    <source>
        <dbReference type="Proteomes" id="UP000000517"/>
    </source>
</evidence>
<dbReference type="Proteomes" id="UP000000517">
    <property type="component" value="Chromosome"/>
</dbReference>
<gene>
    <name evidence="2" type="ordered locus">Fisuc_1186</name>
    <name evidence="3" type="ordered locus">FSU_1648</name>
</gene>
<dbReference type="InterPro" id="IPR007421">
    <property type="entry name" value="Schlafen_AlbA_2_dom"/>
</dbReference>
<dbReference type="eggNOG" id="COG2865">
    <property type="taxonomic scope" value="Bacteria"/>
</dbReference>
<dbReference type="SUPFAM" id="SSF46785">
    <property type="entry name" value="Winged helix' DNA-binding domain"/>
    <property type="match status" value="1"/>
</dbReference>
<feature type="domain" description="Schlafen AlbA-2" evidence="1">
    <location>
        <begin position="10"/>
        <end position="129"/>
    </location>
</feature>
<dbReference type="OrthoDB" id="9807907at2"/>
<dbReference type="InterPro" id="IPR038475">
    <property type="entry name" value="RecG_C_sf"/>
</dbReference>
<reference evidence="4" key="2">
    <citation type="submission" date="2010-08" db="EMBL/GenBank/DDBJ databases">
        <title>Complete sequence of Fibrobacter succinogenes subsp. succinogenes S85.</title>
        <authorList>
            <person name="Durkin A.S."/>
            <person name="Nelson K.E."/>
            <person name="Morrison M."/>
            <person name="Forsberg C.W."/>
            <person name="Wilson D.B."/>
            <person name="Russell J.B."/>
            <person name="Cann I.K.O."/>
            <person name="Mackie R.I."/>
            <person name="White B.A."/>
        </authorList>
    </citation>
    <scope>NUCLEOTIDE SEQUENCE [LARGE SCALE GENOMIC DNA]</scope>
    <source>
        <strain evidence="4">ATCC 19169 / S85</strain>
    </source>
</reference>
<reference evidence="3" key="3">
    <citation type="submission" date="2010-08" db="EMBL/GenBank/DDBJ databases">
        <authorList>
            <person name="Durkin A.S."/>
            <person name="Nelson K.E."/>
            <person name="Morrison M."/>
            <person name="Forsberg C.W."/>
            <person name="Wilson D.B."/>
            <person name="Russell J.B."/>
            <person name="Cann I.K.O."/>
            <person name="Mackie R.I."/>
            <person name="White B.A."/>
        </authorList>
    </citation>
    <scope>NUCLEOTIDE SEQUENCE</scope>
    <source>
        <strain evidence="3">S85</strain>
    </source>
</reference>
<dbReference type="Gene3D" id="3.30.565.60">
    <property type="match status" value="1"/>
</dbReference>
<dbReference type="Proteomes" id="UP000001497">
    <property type="component" value="Chromosome"/>
</dbReference>
<dbReference type="Pfam" id="PF04326">
    <property type="entry name" value="SLFN_AlbA_2"/>
    <property type="match status" value="1"/>
</dbReference>
<dbReference type="EMBL" id="CP002158">
    <property type="protein sequence ID" value="ADL26584.1"/>
    <property type="molecule type" value="Genomic_DNA"/>
</dbReference>
<dbReference type="PANTHER" id="PTHR30595:SF6">
    <property type="entry name" value="SCHLAFEN ALBA-2 DOMAIN-CONTAINING PROTEIN"/>
    <property type="match status" value="1"/>
</dbReference>
<dbReference type="Gene3D" id="1.10.10.10">
    <property type="entry name" value="Winged helix-like DNA-binding domain superfamily/Winged helix DNA-binding domain"/>
    <property type="match status" value="1"/>
</dbReference>
<dbReference type="Gene3D" id="3.30.950.30">
    <property type="entry name" value="Schlafen, AAA domain"/>
    <property type="match status" value="1"/>
</dbReference>
<sequence>MTKEEILAGESEILEFKRDIPEQSIKYMKTVVAFANGKGGTIVFGVDDKTRKVVGIKKVEVFQKADAIADAIFNSCEPKIRPNINLQEIDKKYIIVVTIPVGMQQPYYIKSMGITDGTFVRVAATTREAERYMLKELVLEGNNESFDQQPIGEKVAKEEIDELCDKIYDFTSSSLSKKERLALRRPTVNQLQSWKLLKKDGRSLVATNGFRLLQGNAEEYSDAKIQCAVFKGTTRGDFLKRQNMEGPIFEQIEAAYQFVIQNLPAQSEVKGLFRHEKYALPEAAIREVIANAVCHRSYLIPRKIQVALYDDRLEVTSPGTLNKDITLEKMREGMSSVRNKGIAEAFIYMRIVETWGSGIPNIFKAMQEYNLPEPEMQDFHGDFRITLSWDRKLPNPTQFLPNPTQFLPNPTQYSEKELLILHALKNTPSITQGELAQSLGMDTNQIKYYLNKLKNGSNPAIRHIGTTRNGYWEVLIEI</sequence>
<evidence type="ECO:0000259" key="1">
    <source>
        <dbReference type="Pfam" id="PF04326"/>
    </source>
</evidence>
<evidence type="ECO:0000313" key="5">
    <source>
        <dbReference type="Proteomes" id="UP000001497"/>
    </source>
</evidence>
<dbReference type="KEGG" id="fsu:Fisuc_1186"/>
<dbReference type="STRING" id="59374.FSU_1648"/>
<dbReference type="PATRIC" id="fig|59374.8.peg.1589"/>
<evidence type="ECO:0000313" key="3">
    <source>
        <dbReference type="EMBL" id="ADL26584.1"/>
    </source>
</evidence>
<keyword evidence="5" id="KW-1185">Reference proteome</keyword>
<proteinExistence type="predicted"/>
<dbReference type="RefSeq" id="WP_014545909.1">
    <property type="nucleotide sequence ID" value="NC_013410.1"/>
</dbReference>
<name>C9RQB2_FIBSS</name>
<dbReference type="Pfam" id="PF13749">
    <property type="entry name" value="HATPase_c_4"/>
    <property type="match status" value="1"/>
</dbReference>
<reference evidence="2 5" key="1">
    <citation type="submission" date="2009-10" db="EMBL/GenBank/DDBJ databases">
        <title>Complete sequence of Fibrobacter succinogenes subsp. succinogenes S85.</title>
        <authorList>
            <consortium name="US DOE Joint Genome Institute"/>
            <person name="Lucas S."/>
            <person name="Copeland A."/>
            <person name="Lapidus A."/>
            <person name="Glavina del Rio T."/>
            <person name="Tice H."/>
            <person name="Bruce D."/>
            <person name="Goodwin L."/>
            <person name="Pitluck S."/>
            <person name="Chertkov O."/>
            <person name="Detter J.C."/>
            <person name="Han C."/>
            <person name="Tapia R."/>
            <person name="Larimer F."/>
            <person name="Land M."/>
            <person name="Hauser L."/>
            <person name="Kyrpides N."/>
            <person name="Mikhailova N."/>
            <person name="Weimer P.J."/>
            <person name="Stevenson D.M."/>
            <person name="Boyum J."/>
            <person name="Brumm P.I."/>
            <person name="Mead D."/>
        </authorList>
    </citation>
    <scope>NUCLEOTIDE SEQUENCE [LARGE SCALE GENOMIC DNA]</scope>
    <source>
        <strain evidence="5">ATCC 19169 / S85</strain>
        <strain evidence="2">S85</strain>
    </source>
</reference>
<dbReference type="EMBL" id="CP001792">
    <property type="protein sequence ID" value="ACX74789.1"/>
    <property type="molecule type" value="Genomic_DNA"/>
</dbReference>
<dbReference type="PANTHER" id="PTHR30595">
    <property type="entry name" value="GLPR-RELATED TRANSCRIPTIONAL REPRESSOR"/>
    <property type="match status" value="1"/>
</dbReference>
<organism evidence="3 4">
    <name type="scientific">Fibrobacter succinogenes (strain ATCC 19169 / S85)</name>
    <dbReference type="NCBI Taxonomy" id="59374"/>
    <lineage>
        <taxon>Bacteria</taxon>
        <taxon>Pseudomonadati</taxon>
        <taxon>Fibrobacterota</taxon>
        <taxon>Fibrobacteria</taxon>
        <taxon>Fibrobacterales</taxon>
        <taxon>Fibrobacteraceae</taxon>
        <taxon>Fibrobacter</taxon>
    </lineage>
</organism>
<dbReference type="Pfam" id="PF13412">
    <property type="entry name" value="HTH_24"/>
    <property type="match status" value="1"/>
</dbReference>
<dbReference type="InterPro" id="IPR036390">
    <property type="entry name" value="WH_DNA-bd_sf"/>
</dbReference>
<dbReference type="HOGENOM" id="CLU_024970_1_2_0"/>
<dbReference type="InterPro" id="IPR038461">
    <property type="entry name" value="Schlafen_AlbA_2_dom_sf"/>
</dbReference>
<dbReference type="AlphaFoldDB" id="C9RQB2"/>
<evidence type="ECO:0000313" key="2">
    <source>
        <dbReference type="EMBL" id="ACX74789.1"/>
    </source>
</evidence>
<protein>
    <submittedName>
        <fullName evidence="2">Transcriptional regulator</fullName>
    </submittedName>
</protein>
<accession>C9RQB2</accession>
<dbReference type="InterPro" id="IPR036388">
    <property type="entry name" value="WH-like_DNA-bd_sf"/>
</dbReference>
<dbReference type="KEGG" id="fsc:FSU_1648"/>